<dbReference type="PANTHER" id="PTHR43428:SF1">
    <property type="entry name" value="ARSENATE REDUCTASE"/>
    <property type="match status" value="1"/>
</dbReference>
<evidence type="ECO:0000256" key="1">
    <source>
        <dbReference type="ARBA" id="ARBA00022849"/>
    </source>
</evidence>
<organism evidence="3 4">
    <name type="scientific">Candidatus Raskinella chloraquaticus</name>
    <dbReference type="NCBI Taxonomy" id="1951219"/>
    <lineage>
        <taxon>Bacteria</taxon>
        <taxon>Pseudomonadati</taxon>
        <taxon>Pseudomonadota</taxon>
        <taxon>Alphaproteobacteria</taxon>
        <taxon>Hyphomicrobiales</taxon>
        <taxon>Phreatobacteraceae</taxon>
        <taxon>Candidatus Raskinella</taxon>
    </lineage>
</organism>
<reference evidence="3 4" key="1">
    <citation type="journal article" date="2017" name="Water Res.">
        <title>Comammox in drinking water systems.</title>
        <authorList>
            <person name="Wang Y."/>
            <person name="Ma L."/>
            <person name="Mao Y."/>
            <person name="Jiang X."/>
            <person name="Xia Y."/>
            <person name="Yu K."/>
            <person name="Li B."/>
            <person name="Zhang T."/>
        </authorList>
    </citation>
    <scope>NUCLEOTIDE SEQUENCE [LARGE SCALE GENOMIC DNA]</scope>
    <source>
        <strain evidence="3">SG_bin8</strain>
    </source>
</reference>
<dbReference type="Proteomes" id="UP000192872">
    <property type="component" value="Unassembled WGS sequence"/>
</dbReference>
<sequence length="289" mass="30683">MMNEAAAIALFAALAHPQRLTAFRLLMRCGVDGLAAGDLAQRLAINPSALSFHLKDMEAAGLVCPRRVGRRIIYRADLSIGGKLAAFLQRDCCAGLAAFSSLPDVPAHPQDHAMLTPPYRVLVLCTGYSARSVLGERLVSSLGDGTFIGLSAGSSPKGMPNPLAVATLRANGHDVDGLRSKSWDEFAVPGAPPVDIIITVCDQAAGEACPVWPGHPVSAHWGLADPSDAEGEQADKLAAFETTYHCLRRRIEALVALPLHTMEPMTIRAALQSIHEEALKQEGDVNVTV</sequence>
<dbReference type="InterPro" id="IPR036388">
    <property type="entry name" value="WH-like_DNA-bd_sf"/>
</dbReference>
<dbReference type="InterPro" id="IPR023485">
    <property type="entry name" value="Ptyr_pPase"/>
</dbReference>
<dbReference type="InterPro" id="IPR036196">
    <property type="entry name" value="Ptyr_pPase_sf"/>
</dbReference>
<keyword evidence="1" id="KW-0059">Arsenical resistance</keyword>
<dbReference type="Pfam" id="PF01022">
    <property type="entry name" value="HTH_5"/>
    <property type="match status" value="1"/>
</dbReference>
<name>A0A1W9HU54_9HYPH</name>
<dbReference type="InterPro" id="IPR011991">
    <property type="entry name" value="ArsR-like_HTH"/>
</dbReference>
<dbReference type="NCBIfam" id="NF033788">
    <property type="entry name" value="HTH_metalloreg"/>
    <property type="match status" value="1"/>
</dbReference>
<dbReference type="SUPFAM" id="SSF52788">
    <property type="entry name" value="Phosphotyrosine protein phosphatases I"/>
    <property type="match status" value="1"/>
</dbReference>
<proteinExistence type="predicted"/>
<dbReference type="Gene3D" id="1.10.10.10">
    <property type="entry name" value="Winged helix-like DNA-binding domain superfamily/Winged helix DNA-binding domain"/>
    <property type="match status" value="1"/>
</dbReference>
<comment type="caution">
    <text evidence="3">The sequence shown here is derived from an EMBL/GenBank/DDBJ whole genome shotgun (WGS) entry which is preliminary data.</text>
</comment>
<dbReference type="GO" id="GO:0003700">
    <property type="term" value="F:DNA-binding transcription factor activity"/>
    <property type="evidence" value="ECO:0007669"/>
    <property type="project" value="InterPro"/>
</dbReference>
<evidence type="ECO:0000313" key="3">
    <source>
        <dbReference type="EMBL" id="OQW50956.1"/>
    </source>
</evidence>
<dbReference type="InterPro" id="IPR001845">
    <property type="entry name" value="HTH_ArsR_DNA-bd_dom"/>
</dbReference>
<dbReference type="PANTHER" id="PTHR43428">
    <property type="entry name" value="ARSENATE REDUCTASE"/>
    <property type="match status" value="1"/>
</dbReference>
<dbReference type="Pfam" id="PF01451">
    <property type="entry name" value="LMWPc"/>
    <property type="match status" value="1"/>
</dbReference>
<dbReference type="STRING" id="1827387.A4S15_13200"/>
<dbReference type="GO" id="GO:0046685">
    <property type="term" value="P:response to arsenic-containing substance"/>
    <property type="evidence" value="ECO:0007669"/>
    <property type="project" value="UniProtKB-KW"/>
</dbReference>
<dbReference type="InterPro" id="IPR036390">
    <property type="entry name" value="WH_DNA-bd_sf"/>
</dbReference>
<dbReference type="Gene3D" id="3.40.50.2300">
    <property type="match status" value="1"/>
</dbReference>
<dbReference type="CDD" id="cd16345">
    <property type="entry name" value="LMWP_ArsC"/>
    <property type="match status" value="1"/>
</dbReference>
<dbReference type="SMART" id="SM00418">
    <property type="entry name" value="HTH_ARSR"/>
    <property type="match status" value="1"/>
</dbReference>
<protein>
    <recommendedName>
        <fullName evidence="2">HTH arsR-type domain-containing protein</fullName>
    </recommendedName>
</protein>
<dbReference type="SMART" id="SM00226">
    <property type="entry name" value="LMWPc"/>
    <property type="match status" value="1"/>
</dbReference>
<dbReference type="AlphaFoldDB" id="A0A1W9HU54"/>
<dbReference type="SUPFAM" id="SSF46785">
    <property type="entry name" value="Winged helix' DNA-binding domain"/>
    <property type="match status" value="1"/>
</dbReference>
<feature type="domain" description="HTH arsR-type" evidence="2">
    <location>
        <begin position="1"/>
        <end position="95"/>
    </location>
</feature>
<dbReference type="PROSITE" id="PS50987">
    <property type="entry name" value="HTH_ARSR_2"/>
    <property type="match status" value="1"/>
</dbReference>
<dbReference type="EMBL" id="LWDL01000023">
    <property type="protein sequence ID" value="OQW50956.1"/>
    <property type="molecule type" value="Genomic_DNA"/>
</dbReference>
<accession>A0A1W9HU54</accession>
<evidence type="ECO:0000313" key="4">
    <source>
        <dbReference type="Proteomes" id="UP000192872"/>
    </source>
</evidence>
<evidence type="ECO:0000259" key="2">
    <source>
        <dbReference type="PROSITE" id="PS50987"/>
    </source>
</evidence>
<dbReference type="PRINTS" id="PR00778">
    <property type="entry name" value="HTHARSR"/>
</dbReference>
<dbReference type="CDD" id="cd00090">
    <property type="entry name" value="HTH_ARSR"/>
    <property type="match status" value="1"/>
</dbReference>
<dbReference type="RefSeq" id="WP_376801190.1">
    <property type="nucleotide sequence ID" value="NZ_DBNB01000009.1"/>
</dbReference>
<gene>
    <name evidence="3" type="ORF">A4S15_13200</name>
</gene>